<dbReference type="GO" id="GO:0007018">
    <property type="term" value="P:microtubule-based movement"/>
    <property type="evidence" value="ECO:0007669"/>
    <property type="project" value="InterPro"/>
</dbReference>
<dbReference type="PANTHER" id="PTHR47972:SF14">
    <property type="entry name" value="KINESIN-LIKE PROTEIN KIN-14J"/>
    <property type="match status" value="1"/>
</dbReference>
<dbReference type="OMA" id="RTNTEVD"/>
<name>A0A5P1EKU9_ASPOF</name>
<reference evidence="3" key="1">
    <citation type="journal article" date="2017" name="Nat. Commun.">
        <title>The asparagus genome sheds light on the origin and evolution of a young Y chromosome.</title>
        <authorList>
            <person name="Harkess A."/>
            <person name="Zhou J."/>
            <person name="Xu C."/>
            <person name="Bowers J.E."/>
            <person name="Van der Hulst R."/>
            <person name="Ayyampalayam S."/>
            <person name="Mercati F."/>
            <person name="Riccardi P."/>
            <person name="McKain M.R."/>
            <person name="Kakrana A."/>
            <person name="Tang H."/>
            <person name="Ray J."/>
            <person name="Groenendijk J."/>
            <person name="Arikit S."/>
            <person name="Mathioni S.M."/>
            <person name="Nakano M."/>
            <person name="Shan H."/>
            <person name="Telgmann-Rauber A."/>
            <person name="Kanno A."/>
            <person name="Yue Z."/>
            <person name="Chen H."/>
            <person name="Li W."/>
            <person name="Chen Y."/>
            <person name="Xu X."/>
            <person name="Zhang Y."/>
            <person name="Luo S."/>
            <person name="Chen H."/>
            <person name="Gao J."/>
            <person name="Mao Z."/>
            <person name="Pires J.C."/>
            <person name="Luo M."/>
            <person name="Kudrna D."/>
            <person name="Wing R.A."/>
            <person name="Meyers B.C."/>
            <person name="Yi K."/>
            <person name="Kong H."/>
            <person name="Lavrijsen P."/>
            <person name="Sunseri F."/>
            <person name="Falavigna A."/>
            <person name="Ye Y."/>
            <person name="Leebens-Mack J.H."/>
            <person name="Chen G."/>
        </authorList>
    </citation>
    <scope>NUCLEOTIDE SEQUENCE [LARGE SCALE GENOMIC DNA]</scope>
    <source>
        <strain evidence="3">cv. DH0086</strain>
    </source>
</reference>
<dbReference type="GO" id="GO:0015630">
    <property type="term" value="C:microtubule cytoskeleton"/>
    <property type="evidence" value="ECO:0007669"/>
    <property type="project" value="TreeGrafter"/>
</dbReference>
<dbReference type="AlphaFoldDB" id="A0A5P1EKU9"/>
<protein>
    <recommendedName>
        <fullName evidence="4">Calponin-homology (CH) domain-containing protein</fullName>
    </recommendedName>
</protein>
<dbReference type="GO" id="GO:0008017">
    <property type="term" value="F:microtubule binding"/>
    <property type="evidence" value="ECO:0007669"/>
    <property type="project" value="TreeGrafter"/>
</dbReference>
<sequence>MGSVDVEAEAAKKRSDVVEWLNYLFPDFNLPLEASDEELRALLLDGFVFFGILGRINPAYSGEIQGGEFVPEKRSDYIRGFASAVDQMGLPCFKILDLEQGSMSSVVMCLLSVRDHIISSNGNDGIQKSLVKSWNRPSDSWRSLEADNLEGVDIRQDEQTNGDQNSSRVEDETNQNDWQLKFQLSMLKPTTPLSSNAVDKFHEVFQLKQGRYSDLPASKISEMMKSNSFESAPTQSLLSVMNGILDESIERKSGEIPQRVACLLKKVVQEIERRISTQAEHIRKQNNLIKARERKFQSRIRALETLASGSSEEAKIIMDKLQYVKTEKSKIEESKKLGEQDVLRPMDENEARNRKISIILQFLCGT</sequence>
<keyword evidence="3" id="KW-1185">Reference proteome</keyword>
<evidence type="ECO:0008006" key="4">
    <source>
        <dbReference type="Google" id="ProtNLM"/>
    </source>
</evidence>
<evidence type="ECO:0000256" key="1">
    <source>
        <dbReference type="SAM" id="MobiDB-lite"/>
    </source>
</evidence>
<dbReference type="GO" id="GO:0003777">
    <property type="term" value="F:microtubule motor activity"/>
    <property type="evidence" value="ECO:0007669"/>
    <property type="project" value="InterPro"/>
</dbReference>
<dbReference type="EMBL" id="CM007386">
    <property type="protein sequence ID" value="ONK66404.1"/>
    <property type="molecule type" value="Genomic_DNA"/>
</dbReference>
<evidence type="ECO:0000313" key="3">
    <source>
        <dbReference type="Proteomes" id="UP000243459"/>
    </source>
</evidence>
<dbReference type="InterPro" id="IPR036872">
    <property type="entry name" value="CH_dom_sf"/>
</dbReference>
<proteinExistence type="predicted"/>
<dbReference type="Gene3D" id="1.10.418.10">
    <property type="entry name" value="Calponin-like domain"/>
    <property type="match status" value="1"/>
</dbReference>
<dbReference type="SUPFAM" id="SSF47576">
    <property type="entry name" value="Calponin-homology domain, CH-domain"/>
    <property type="match status" value="1"/>
</dbReference>
<dbReference type="InterPro" id="IPR027640">
    <property type="entry name" value="Kinesin-like_fam"/>
</dbReference>
<accession>A0A5P1EKU9</accession>
<dbReference type="PANTHER" id="PTHR47972">
    <property type="entry name" value="KINESIN-LIKE PROTEIN KLP-3"/>
    <property type="match status" value="1"/>
</dbReference>
<evidence type="ECO:0000313" key="2">
    <source>
        <dbReference type="EMBL" id="ONK66404.1"/>
    </source>
</evidence>
<dbReference type="Proteomes" id="UP000243459">
    <property type="component" value="Chromosome 6"/>
</dbReference>
<gene>
    <name evidence="2" type="ORF">A4U43_C06F7490</name>
</gene>
<organism evidence="2 3">
    <name type="scientific">Asparagus officinalis</name>
    <name type="common">Garden asparagus</name>
    <dbReference type="NCBI Taxonomy" id="4686"/>
    <lineage>
        <taxon>Eukaryota</taxon>
        <taxon>Viridiplantae</taxon>
        <taxon>Streptophyta</taxon>
        <taxon>Embryophyta</taxon>
        <taxon>Tracheophyta</taxon>
        <taxon>Spermatophyta</taxon>
        <taxon>Magnoliopsida</taxon>
        <taxon>Liliopsida</taxon>
        <taxon>Asparagales</taxon>
        <taxon>Asparagaceae</taxon>
        <taxon>Asparagoideae</taxon>
        <taxon>Asparagus</taxon>
    </lineage>
</organism>
<dbReference type="Gramene" id="ONK66404">
    <property type="protein sequence ID" value="ONK66404"/>
    <property type="gene ID" value="A4U43_C06F7490"/>
</dbReference>
<feature type="region of interest" description="Disordered" evidence="1">
    <location>
        <begin position="147"/>
        <end position="174"/>
    </location>
</feature>